<dbReference type="Proteomes" id="UP001231518">
    <property type="component" value="Chromosome 32"/>
</dbReference>
<dbReference type="EMBL" id="JARGEI010000025">
    <property type="protein sequence ID" value="KAJ8708942.1"/>
    <property type="molecule type" value="Genomic_DNA"/>
</dbReference>
<evidence type="ECO:0000313" key="4">
    <source>
        <dbReference type="Proteomes" id="UP001231518"/>
    </source>
</evidence>
<feature type="domain" description="Integrase catalytic" evidence="2">
    <location>
        <begin position="36"/>
        <end position="126"/>
    </location>
</feature>
<evidence type="ECO:0000313" key="3">
    <source>
        <dbReference type="EMBL" id="KAJ8708942.1"/>
    </source>
</evidence>
<organism evidence="3 4">
    <name type="scientific">Mythimna separata</name>
    <name type="common">Oriental armyworm</name>
    <name type="synonym">Pseudaletia separata</name>
    <dbReference type="NCBI Taxonomy" id="271217"/>
    <lineage>
        <taxon>Eukaryota</taxon>
        <taxon>Metazoa</taxon>
        <taxon>Ecdysozoa</taxon>
        <taxon>Arthropoda</taxon>
        <taxon>Hexapoda</taxon>
        <taxon>Insecta</taxon>
        <taxon>Pterygota</taxon>
        <taxon>Neoptera</taxon>
        <taxon>Endopterygota</taxon>
        <taxon>Lepidoptera</taxon>
        <taxon>Glossata</taxon>
        <taxon>Ditrysia</taxon>
        <taxon>Noctuoidea</taxon>
        <taxon>Noctuidae</taxon>
        <taxon>Noctuinae</taxon>
        <taxon>Hadenini</taxon>
        <taxon>Mythimna</taxon>
    </lineage>
</organism>
<dbReference type="Gene3D" id="3.30.420.10">
    <property type="entry name" value="Ribonuclease H-like superfamily/Ribonuclease H"/>
    <property type="match status" value="1"/>
</dbReference>
<dbReference type="AlphaFoldDB" id="A0AAD8DMM5"/>
<dbReference type="PANTHER" id="PTHR37984">
    <property type="entry name" value="PROTEIN CBG26694"/>
    <property type="match status" value="1"/>
</dbReference>
<accession>A0AAD8DMM5</accession>
<dbReference type="GO" id="GO:0003676">
    <property type="term" value="F:nucleic acid binding"/>
    <property type="evidence" value="ECO:0007669"/>
    <property type="project" value="InterPro"/>
</dbReference>
<feature type="chain" id="PRO_5042071402" description="Integrase catalytic domain-containing protein" evidence="1">
    <location>
        <begin position="28"/>
        <end position="247"/>
    </location>
</feature>
<dbReference type="InterPro" id="IPR001584">
    <property type="entry name" value="Integrase_cat-core"/>
</dbReference>
<sequence>MWRLIHYFPKHQMRLLGILLITLFLDTEFHVRIGAISDMGAEFTSNTMKEVCKLLHISQLQSTAYHHQTIGALENSHKHLGNYLRIQTENHSEAWSIWLSFWCFSYNTSVHTETKFTPFELVFGKRCNLPSNLNSNKIDPLYNFDNYPLELKYRIQTSEKEARDNLIASKVNRKIRYDRNINPVTYKPNDLILVKNETGNKLQSIYSGPYNVIRECSPNVKIMKNNKPYLVHKNRTKMYLPPVSLFL</sequence>
<proteinExistence type="predicted"/>
<protein>
    <recommendedName>
        <fullName evidence="2">Integrase catalytic domain-containing protein</fullName>
    </recommendedName>
</protein>
<keyword evidence="1" id="KW-0732">Signal</keyword>
<dbReference type="PROSITE" id="PS50994">
    <property type="entry name" value="INTEGRASE"/>
    <property type="match status" value="1"/>
</dbReference>
<dbReference type="SUPFAM" id="SSF53098">
    <property type="entry name" value="Ribonuclease H-like"/>
    <property type="match status" value="1"/>
</dbReference>
<evidence type="ECO:0000256" key="1">
    <source>
        <dbReference type="SAM" id="SignalP"/>
    </source>
</evidence>
<feature type="signal peptide" evidence="1">
    <location>
        <begin position="1"/>
        <end position="27"/>
    </location>
</feature>
<gene>
    <name evidence="3" type="ORF">PYW07_013546</name>
</gene>
<dbReference type="InterPro" id="IPR050951">
    <property type="entry name" value="Retrovirus_Pol_polyprotein"/>
</dbReference>
<name>A0AAD8DMM5_MYTSE</name>
<keyword evidence="4" id="KW-1185">Reference proteome</keyword>
<comment type="caution">
    <text evidence="3">The sequence shown here is derived from an EMBL/GenBank/DDBJ whole genome shotgun (WGS) entry which is preliminary data.</text>
</comment>
<dbReference type="PANTHER" id="PTHR37984:SF15">
    <property type="entry name" value="INTEGRASE CATALYTIC DOMAIN-CONTAINING PROTEIN"/>
    <property type="match status" value="1"/>
</dbReference>
<evidence type="ECO:0000259" key="2">
    <source>
        <dbReference type="PROSITE" id="PS50994"/>
    </source>
</evidence>
<reference evidence="3" key="1">
    <citation type="submission" date="2023-03" db="EMBL/GenBank/DDBJ databases">
        <title>Chromosome-level genomes of two armyworms, Mythimna separata and Mythimna loreyi, provide insights into the biosynthesis and reception of sex pheromones.</title>
        <authorList>
            <person name="Zhao H."/>
        </authorList>
    </citation>
    <scope>NUCLEOTIDE SEQUENCE</scope>
    <source>
        <strain evidence="3">BeijingLab</strain>
        <tissue evidence="3">Pupa</tissue>
    </source>
</reference>
<dbReference type="InterPro" id="IPR012337">
    <property type="entry name" value="RNaseH-like_sf"/>
</dbReference>
<dbReference type="InterPro" id="IPR036397">
    <property type="entry name" value="RNaseH_sf"/>
</dbReference>
<dbReference type="GO" id="GO:0015074">
    <property type="term" value="P:DNA integration"/>
    <property type="evidence" value="ECO:0007669"/>
    <property type="project" value="InterPro"/>
</dbReference>